<name>A0ACB7H059_MANES</name>
<comment type="caution">
    <text evidence="1">The sequence shown here is derived from an EMBL/GenBank/DDBJ whole genome shotgun (WGS) entry which is preliminary data.</text>
</comment>
<keyword evidence="2" id="KW-1185">Reference proteome</keyword>
<protein>
    <submittedName>
        <fullName evidence="1">Uncharacterized protein</fullName>
    </submittedName>
</protein>
<accession>A0ACB7H059</accession>
<evidence type="ECO:0000313" key="1">
    <source>
        <dbReference type="EMBL" id="KAG8646084.1"/>
    </source>
</evidence>
<proteinExistence type="predicted"/>
<evidence type="ECO:0000313" key="2">
    <source>
        <dbReference type="Proteomes" id="UP000091857"/>
    </source>
</evidence>
<organism evidence="1 2">
    <name type="scientific">Manihot esculenta</name>
    <name type="common">Cassava</name>
    <name type="synonym">Jatropha manihot</name>
    <dbReference type="NCBI Taxonomy" id="3983"/>
    <lineage>
        <taxon>Eukaryota</taxon>
        <taxon>Viridiplantae</taxon>
        <taxon>Streptophyta</taxon>
        <taxon>Embryophyta</taxon>
        <taxon>Tracheophyta</taxon>
        <taxon>Spermatophyta</taxon>
        <taxon>Magnoliopsida</taxon>
        <taxon>eudicotyledons</taxon>
        <taxon>Gunneridae</taxon>
        <taxon>Pentapetalae</taxon>
        <taxon>rosids</taxon>
        <taxon>fabids</taxon>
        <taxon>Malpighiales</taxon>
        <taxon>Euphorbiaceae</taxon>
        <taxon>Crotonoideae</taxon>
        <taxon>Manihoteae</taxon>
        <taxon>Manihot</taxon>
    </lineage>
</organism>
<gene>
    <name evidence="1" type="ORF">MANES_10G124912v8</name>
</gene>
<dbReference type="Proteomes" id="UP000091857">
    <property type="component" value="Chromosome 10"/>
</dbReference>
<dbReference type="EMBL" id="CM004396">
    <property type="protein sequence ID" value="KAG8646084.1"/>
    <property type="molecule type" value="Genomic_DNA"/>
</dbReference>
<reference evidence="2" key="1">
    <citation type="journal article" date="2016" name="Nat. Biotechnol.">
        <title>Sequencing wild and cultivated cassava and related species reveals extensive interspecific hybridization and genetic diversity.</title>
        <authorList>
            <person name="Bredeson J.V."/>
            <person name="Lyons J.B."/>
            <person name="Prochnik S.E."/>
            <person name="Wu G.A."/>
            <person name="Ha C.M."/>
            <person name="Edsinger-Gonzales E."/>
            <person name="Grimwood J."/>
            <person name="Schmutz J."/>
            <person name="Rabbi I.Y."/>
            <person name="Egesi C."/>
            <person name="Nauluvula P."/>
            <person name="Lebot V."/>
            <person name="Ndunguru J."/>
            <person name="Mkamilo G."/>
            <person name="Bart R.S."/>
            <person name="Setter T.L."/>
            <person name="Gleadow R.M."/>
            <person name="Kulakow P."/>
            <person name="Ferguson M.E."/>
            <person name="Rounsley S."/>
            <person name="Rokhsar D.S."/>
        </authorList>
    </citation>
    <scope>NUCLEOTIDE SEQUENCE [LARGE SCALE GENOMIC DNA]</scope>
    <source>
        <strain evidence="2">cv. AM560-2</strain>
    </source>
</reference>
<sequence>MSTLEVLFTKKLTDTDFKHRMAVPMETYQLGVFSIPEGEFSKEFDFIDVDDNSVKKFTCCKRIKGHPKPEFRKGWTCYVKEKHLVEGDEVIFYKEEDETGRITFKIQAKRNQCLLFGQDLRNRVRASTYSR</sequence>